<evidence type="ECO:0000313" key="3">
    <source>
        <dbReference type="Proteomes" id="UP000318405"/>
    </source>
</evidence>
<feature type="chain" id="PRO_5022062454" evidence="1">
    <location>
        <begin position="24"/>
        <end position="116"/>
    </location>
</feature>
<proteinExistence type="predicted"/>
<accession>A0A556AYT7</accession>
<reference evidence="2 3" key="1">
    <citation type="submission" date="2019-07" db="EMBL/GenBank/DDBJ databases">
        <title>Qingshengfaniella alkalisoli gen. nov., sp. nov., isolated from saline soil.</title>
        <authorList>
            <person name="Xu L."/>
            <person name="Huang X.-X."/>
            <person name="Sun J.-Q."/>
        </authorList>
    </citation>
    <scope>NUCLEOTIDE SEQUENCE [LARGE SCALE GENOMIC DNA]</scope>
    <source>
        <strain evidence="2 3">DSM 27279</strain>
    </source>
</reference>
<protein>
    <submittedName>
        <fullName evidence="2">Uncharacterized protein</fullName>
    </submittedName>
</protein>
<keyword evidence="1" id="KW-0732">Signal</keyword>
<dbReference type="RefSeq" id="WP_143946981.1">
    <property type="nucleotide sequence ID" value="NZ_BAABMB010000004.1"/>
</dbReference>
<name>A0A556AYT7_9BURK</name>
<dbReference type="AlphaFoldDB" id="A0A556AYT7"/>
<sequence>MTPTRLLARPLLCCLAAALSACGVPPAAPRAPEPIVILPWVLQEPAYIAAAASKLAYLKEVSPDAYAQIRRVEAFYRTQPPLQQLSARERLAVAVHVYEVAHGLIVPTHPSQYLLP</sequence>
<feature type="signal peptide" evidence="1">
    <location>
        <begin position="1"/>
        <end position="23"/>
    </location>
</feature>
<dbReference type="EMBL" id="VLTJ01000007">
    <property type="protein sequence ID" value="TSH98099.1"/>
    <property type="molecule type" value="Genomic_DNA"/>
</dbReference>
<comment type="caution">
    <text evidence="2">The sequence shown here is derived from an EMBL/GenBank/DDBJ whole genome shotgun (WGS) entry which is preliminary data.</text>
</comment>
<evidence type="ECO:0000256" key="1">
    <source>
        <dbReference type="SAM" id="SignalP"/>
    </source>
</evidence>
<dbReference type="PROSITE" id="PS51257">
    <property type="entry name" value="PROKAR_LIPOPROTEIN"/>
    <property type="match status" value="1"/>
</dbReference>
<gene>
    <name evidence="2" type="ORF">FOZ76_04760</name>
</gene>
<keyword evidence="3" id="KW-1185">Reference proteome</keyword>
<dbReference type="Proteomes" id="UP000318405">
    <property type="component" value="Unassembled WGS sequence"/>
</dbReference>
<organism evidence="2 3">
    <name type="scientific">Verticiella sediminum</name>
    <dbReference type="NCBI Taxonomy" id="1247510"/>
    <lineage>
        <taxon>Bacteria</taxon>
        <taxon>Pseudomonadati</taxon>
        <taxon>Pseudomonadota</taxon>
        <taxon>Betaproteobacteria</taxon>
        <taxon>Burkholderiales</taxon>
        <taxon>Alcaligenaceae</taxon>
        <taxon>Verticiella</taxon>
    </lineage>
</organism>
<evidence type="ECO:0000313" key="2">
    <source>
        <dbReference type="EMBL" id="TSH98099.1"/>
    </source>
</evidence>